<comment type="caution">
    <text evidence="2">The sequence shown here is derived from an EMBL/GenBank/DDBJ whole genome shotgun (WGS) entry which is preliminary data.</text>
</comment>
<dbReference type="CDD" id="cd00761">
    <property type="entry name" value="Glyco_tranf_GTA_type"/>
    <property type="match status" value="1"/>
</dbReference>
<sequence length="279" mass="32160">MPNSAAPLVSVIMPVYNGARFLPAALESILNQSYRNLEVLVLDNGSTDGTRQIIESYARRDNRVKPLYEPRPLGYGGEAATNVATRHAKGELLAKLDADDLAHPDRLARQVAFLQANPDVFLVGSWLTLIDEHGKPTGARTYPVDHQAIYKEFYLRFPIANPAILYRNYFQQNDLYQIQFDHFNDYYSLFVQLNSGLKMHNLPEYLTFYRIHDSNTVFTKLREKWRSNLNIKETFIRDFGYKAPLSHRLKIKLISLVINTVPESFLIRIMNRARRVLNA</sequence>
<name>A0ABW0IBL6_9BACT</name>
<dbReference type="Proteomes" id="UP001596106">
    <property type="component" value="Unassembled WGS sequence"/>
</dbReference>
<evidence type="ECO:0000313" key="2">
    <source>
        <dbReference type="EMBL" id="MFC5410890.1"/>
    </source>
</evidence>
<dbReference type="PANTHER" id="PTHR22916:SF3">
    <property type="entry name" value="UDP-GLCNAC:BETAGAL BETA-1,3-N-ACETYLGLUCOSAMINYLTRANSFERASE-LIKE PROTEIN 1"/>
    <property type="match status" value="1"/>
</dbReference>
<reference evidence="3" key="1">
    <citation type="journal article" date="2019" name="Int. J. Syst. Evol. Microbiol.">
        <title>The Global Catalogue of Microorganisms (GCM) 10K type strain sequencing project: providing services to taxonomists for standard genome sequencing and annotation.</title>
        <authorList>
            <consortium name="The Broad Institute Genomics Platform"/>
            <consortium name="The Broad Institute Genome Sequencing Center for Infectious Disease"/>
            <person name="Wu L."/>
            <person name="Ma J."/>
        </authorList>
    </citation>
    <scope>NUCLEOTIDE SEQUENCE [LARGE SCALE GENOMIC DNA]</scope>
    <source>
        <strain evidence="3">CCUG 55250</strain>
    </source>
</reference>
<keyword evidence="3" id="KW-1185">Reference proteome</keyword>
<proteinExistence type="predicted"/>
<protein>
    <submittedName>
        <fullName evidence="2">Glycosyltransferase family 2 protein</fullName>
    </submittedName>
</protein>
<evidence type="ECO:0000313" key="3">
    <source>
        <dbReference type="Proteomes" id="UP001596106"/>
    </source>
</evidence>
<dbReference type="Gene3D" id="3.90.550.10">
    <property type="entry name" value="Spore Coat Polysaccharide Biosynthesis Protein SpsA, Chain A"/>
    <property type="match status" value="1"/>
</dbReference>
<accession>A0ABW0IBL6</accession>
<dbReference type="SUPFAM" id="SSF53448">
    <property type="entry name" value="Nucleotide-diphospho-sugar transferases"/>
    <property type="match status" value="1"/>
</dbReference>
<gene>
    <name evidence="2" type="ORF">ACFPMF_16340</name>
</gene>
<feature type="domain" description="Glycosyltransferase 2-like" evidence="1">
    <location>
        <begin position="10"/>
        <end position="142"/>
    </location>
</feature>
<dbReference type="InterPro" id="IPR029044">
    <property type="entry name" value="Nucleotide-diphossugar_trans"/>
</dbReference>
<dbReference type="InterPro" id="IPR001173">
    <property type="entry name" value="Glyco_trans_2-like"/>
</dbReference>
<dbReference type="EMBL" id="JBHSMA010000004">
    <property type="protein sequence ID" value="MFC5410890.1"/>
    <property type="molecule type" value="Genomic_DNA"/>
</dbReference>
<organism evidence="2 3">
    <name type="scientific">Larkinella bovis</name>
    <dbReference type="NCBI Taxonomy" id="683041"/>
    <lineage>
        <taxon>Bacteria</taxon>
        <taxon>Pseudomonadati</taxon>
        <taxon>Bacteroidota</taxon>
        <taxon>Cytophagia</taxon>
        <taxon>Cytophagales</taxon>
        <taxon>Spirosomataceae</taxon>
        <taxon>Larkinella</taxon>
    </lineage>
</organism>
<dbReference type="PANTHER" id="PTHR22916">
    <property type="entry name" value="GLYCOSYLTRANSFERASE"/>
    <property type="match status" value="1"/>
</dbReference>
<dbReference type="Pfam" id="PF00535">
    <property type="entry name" value="Glycos_transf_2"/>
    <property type="match status" value="1"/>
</dbReference>
<evidence type="ECO:0000259" key="1">
    <source>
        <dbReference type="Pfam" id="PF00535"/>
    </source>
</evidence>